<feature type="transmembrane region" description="Helical" evidence="2">
    <location>
        <begin position="124"/>
        <end position="140"/>
    </location>
</feature>
<dbReference type="SMART" id="SM00267">
    <property type="entry name" value="GGDEF"/>
    <property type="match status" value="1"/>
</dbReference>
<dbReference type="KEGG" id="ome:OLMES_2449"/>
<keyword evidence="5" id="KW-1185">Reference proteome</keyword>
<keyword evidence="2" id="KW-0812">Transmembrane</keyword>
<protein>
    <submittedName>
        <fullName evidence="4">Signal transduction diguanylate cyclase</fullName>
    </submittedName>
</protein>
<reference evidence="4 5" key="1">
    <citation type="submission" date="2017-05" db="EMBL/GenBank/DDBJ databases">
        <title>Genomic insights into alkan degradation activity of Oleiphilus messinensis.</title>
        <authorList>
            <person name="Kozyavkin S.A."/>
            <person name="Slesarev A.I."/>
            <person name="Golyshin P.N."/>
            <person name="Korzhenkov A."/>
            <person name="Golyshina O.N."/>
            <person name="Toshchakov S.V."/>
        </authorList>
    </citation>
    <scope>NUCLEOTIDE SEQUENCE [LARGE SCALE GENOMIC DNA]</scope>
    <source>
        <strain evidence="4 5">ME102</strain>
    </source>
</reference>
<keyword evidence="2" id="KW-0472">Membrane</keyword>
<organism evidence="4 5">
    <name type="scientific">Oleiphilus messinensis</name>
    <dbReference type="NCBI Taxonomy" id="141451"/>
    <lineage>
        <taxon>Bacteria</taxon>
        <taxon>Pseudomonadati</taxon>
        <taxon>Pseudomonadota</taxon>
        <taxon>Gammaproteobacteria</taxon>
        <taxon>Oceanospirillales</taxon>
        <taxon>Oleiphilaceae</taxon>
        <taxon>Oleiphilus</taxon>
    </lineage>
</organism>
<dbReference type="InterPro" id="IPR052163">
    <property type="entry name" value="DGC-Regulatory_Protein"/>
</dbReference>
<dbReference type="InterPro" id="IPR029787">
    <property type="entry name" value="Nucleotide_cyclase"/>
</dbReference>
<comment type="cofactor">
    <cofactor evidence="1">
        <name>Mg(2+)</name>
        <dbReference type="ChEBI" id="CHEBI:18420"/>
    </cofactor>
</comment>
<gene>
    <name evidence="4" type="ORF">OLMES_2449</name>
</gene>
<feature type="transmembrane region" description="Helical" evidence="2">
    <location>
        <begin position="63"/>
        <end position="82"/>
    </location>
</feature>
<dbReference type="OrthoDB" id="9803824at2"/>
<dbReference type="InterPro" id="IPR000160">
    <property type="entry name" value="GGDEF_dom"/>
</dbReference>
<dbReference type="Pfam" id="PF00990">
    <property type="entry name" value="GGDEF"/>
    <property type="match status" value="1"/>
</dbReference>
<dbReference type="Proteomes" id="UP000196027">
    <property type="component" value="Chromosome"/>
</dbReference>
<sequence length="392" mass="44351">MLPQLVHTIGATTYFVIFILMVWVNQIPKTDQGPLFWAMAMCFAFLARLVILIPLLSDIAISFSFYCIFITFEKLALLLGAIRCFKVESDTRWWWALALCSIVWLILAEVLSISNWVYAIGLEIYNITTLLFLSYFTYLYRDKVNNAFILAISVTSFLLAIHWSTFVLSYFNATWKTNGFMIGTALMLTQYLALLGAQLSLIQQRLLDAESSALSLAYHDPLTGLSNQRYLFNLFDQVLQVATRPHQKIAIIFIDLDKFKPINDNAGHKTGDEVLKVVAERLQKLTRKTDICARIGGDEFIVLATQLEDENHIHQIADKLRQQIMAPIKAGGNFYELGVSMGISIYPDHGQSLRDLIEKADNMMYQVKNRGTGGYALYSENAANNPQPANNS</sequence>
<evidence type="ECO:0000313" key="4">
    <source>
        <dbReference type="EMBL" id="ARU56510.1"/>
    </source>
</evidence>
<feature type="transmembrane region" description="Helical" evidence="2">
    <location>
        <begin position="180"/>
        <end position="202"/>
    </location>
</feature>
<dbReference type="GO" id="GO:0003824">
    <property type="term" value="F:catalytic activity"/>
    <property type="evidence" value="ECO:0007669"/>
    <property type="project" value="UniProtKB-ARBA"/>
</dbReference>
<feature type="transmembrane region" description="Helical" evidence="2">
    <location>
        <begin position="6"/>
        <end position="24"/>
    </location>
</feature>
<dbReference type="InterPro" id="IPR043128">
    <property type="entry name" value="Rev_trsase/Diguanyl_cyclase"/>
</dbReference>
<dbReference type="PANTHER" id="PTHR46663">
    <property type="entry name" value="DIGUANYLATE CYCLASE DGCT-RELATED"/>
    <property type="match status" value="1"/>
</dbReference>
<evidence type="ECO:0000256" key="1">
    <source>
        <dbReference type="ARBA" id="ARBA00001946"/>
    </source>
</evidence>
<keyword evidence="2" id="KW-1133">Transmembrane helix</keyword>
<evidence type="ECO:0000313" key="5">
    <source>
        <dbReference type="Proteomes" id="UP000196027"/>
    </source>
</evidence>
<dbReference type="EMBL" id="CP021425">
    <property type="protein sequence ID" value="ARU56510.1"/>
    <property type="molecule type" value="Genomic_DNA"/>
</dbReference>
<dbReference type="FunFam" id="3.30.70.270:FF:000001">
    <property type="entry name" value="Diguanylate cyclase domain protein"/>
    <property type="match status" value="1"/>
</dbReference>
<dbReference type="SUPFAM" id="SSF55073">
    <property type="entry name" value="Nucleotide cyclase"/>
    <property type="match status" value="1"/>
</dbReference>
<evidence type="ECO:0000259" key="3">
    <source>
        <dbReference type="PROSITE" id="PS50887"/>
    </source>
</evidence>
<dbReference type="CDD" id="cd01949">
    <property type="entry name" value="GGDEF"/>
    <property type="match status" value="1"/>
</dbReference>
<feature type="transmembrane region" description="Helical" evidence="2">
    <location>
        <begin position="94"/>
        <end position="118"/>
    </location>
</feature>
<dbReference type="RefSeq" id="WP_087461489.1">
    <property type="nucleotide sequence ID" value="NZ_CP021425.1"/>
</dbReference>
<dbReference type="AlphaFoldDB" id="A0A1Y0I8E8"/>
<dbReference type="NCBIfam" id="TIGR00254">
    <property type="entry name" value="GGDEF"/>
    <property type="match status" value="1"/>
</dbReference>
<name>A0A1Y0I8E8_9GAMM</name>
<proteinExistence type="predicted"/>
<accession>A0A1Y0I8E8</accession>
<feature type="domain" description="GGDEF" evidence="3">
    <location>
        <begin position="247"/>
        <end position="380"/>
    </location>
</feature>
<dbReference type="PROSITE" id="PS50887">
    <property type="entry name" value="GGDEF"/>
    <property type="match status" value="1"/>
</dbReference>
<feature type="transmembrane region" description="Helical" evidence="2">
    <location>
        <begin position="36"/>
        <end position="57"/>
    </location>
</feature>
<feature type="transmembrane region" description="Helical" evidence="2">
    <location>
        <begin position="147"/>
        <end position="168"/>
    </location>
</feature>
<evidence type="ECO:0000256" key="2">
    <source>
        <dbReference type="SAM" id="Phobius"/>
    </source>
</evidence>
<dbReference type="Gene3D" id="3.30.70.270">
    <property type="match status" value="1"/>
</dbReference>
<dbReference type="PANTHER" id="PTHR46663:SF2">
    <property type="entry name" value="GGDEF DOMAIN-CONTAINING PROTEIN"/>
    <property type="match status" value="1"/>
</dbReference>